<feature type="transmembrane region" description="Helical" evidence="8">
    <location>
        <begin position="251"/>
        <end position="272"/>
    </location>
</feature>
<organism evidence="10 11">
    <name type="scientific">Pseudonocardia cypriaca</name>
    <dbReference type="NCBI Taxonomy" id="882449"/>
    <lineage>
        <taxon>Bacteria</taxon>
        <taxon>Bacillati</taxon>
        <taxon>Actinomycetota</taxon>
        <taxon>Actinomycetes</taxon>
        <taxon>Pseudonocardiales</taxon>
        <taxon>Pseudonocardiaceae</taxon>
        <taxon>Pseudonocardia</taxon>
    </lineage>
</organism>
<evidence type="ECO:0000256" key="4">
    <source>
        <dbReference type="ARBA" id="ARBA00022475"/>
    </source>
</evidence>
<keyword evidence="11" id="KW-1185">Reference proteome</keyword>
<comment type="caution">
    <text evidence="10">The sequence shown here is derived from an EMBL/GenBank/DDBJ whole genome shotgun (WGS) entry which is preliminary data.</text>
</comment>
<dbReference type="PANTHER" id="PTHR42929">
    <property type="entry name" value="INNER MEMBRANE ABC TRANSPORTER PERMEASE PROTEIN YDCU-RELATED-RELATED"/>
    <property type="match status" value="1"/>
</dbReference>
<feature type="transmembrane region" description="Helical" evidence="8">
    <location>
        <begin position="7"/>
        <end position="31"/>
    </location>
</feature>
<comment type="similarity">
    <text evidence="2">Belongs to the binding-protein-dependent transport system permease family. CysTW subfamily.</text>
</comment>
<proteinExistence type="inferred from homology"/>
<dbReference type="PANTHER" id="PTHR42929:SF5">
    <property type="entry name" value="ABC TRANSPORTER PERMEASE PROTEIN"/>
    <property type="match status" value="1"/>
</dbReference>
<feature type="transmembrane region" description="Helical" evidence="8">
    <location>
        <begin position="204"/>
        <end position="224"/>
    </location>
</feature>
<evidence type="ECO:0000259" key="9">
    <source>
        <dbReference type="PROSITE" id="PS50928"/>
    </source>
</evidence>
<gene>
    <name evidence="10" type="ORF">FB388_2423</name>
</gene>
<keyword evidence="3 8" id="KW-0813">Transport</keyword>
<feature type="transmembrane region" description="Helical" evidence="8">
    <location>
        <begin position="103"/>
        <end position="127"/>
    </location>
</feature>
<sequence length="287" mass="30944">MTFDRRTGWLLVMPAAVLTVVFFVAPLVYFLRFSFERPSRTSFSEPAFTLENFARFFASPYHVGALTRTLLVAVAATALALLLALPVAYLITKASARTKALLIILTVFPLLVGNVVRSIGWVALLGYSGVVNTVLTAVGLLDAPVELLRTATTVTVAITSVVLPLMVLTLQASLESVDPNTERAALDLGARPARVFRQIVLPQIVPGIAAGTSLVFVLCINAYATPRLVGGTQVPMLAPVVYDTISADNNWPFGASMAALMLVVSLAVVLLYGRLLRRQFEGWRVAR</sequence>
<keyword evidence="4" id="KW-1003">Cell membrane</keyword>
<evidence type="ECO:0000256" key="1">
    <source>
        <dbReference type="ARBA" id="ARBA00004651"/>
    </source>
</evidence>
<evidence type="ECO:0000256" key="5">
    <source>
        <dbReference type="ARBA" id="ARBA00022692"/>
    </source>
</evidence>
<keyword evidence="6 8" id="KW-1133">Transmembrane helix</keyword>
<evidence type="ECO:0000313" key="10">
    <source>
        <dbReference type="EMBL" id="TQM45031.1"/>
    </source>
</evidence>
<dbReference type="InterPro" id="IPR035906">
    <property type="entry name" value="MetI-like_sf"/>
</dbReference>
<dbReference type="SUPFAM" id="SSF161098">
    <property type="entry name" value="MetI-like"/>
    <property type="match status" value="1"/>
</dbReference>
<feature type="transmembrane region" description="Helical" evidence="8">
    <location>
        <begin position="147"/>
        <end position="170"/>
    </location>
</feature>
<dbReference type="GO" id="GO:0055085">
    <property type="term" value="P:transmembrane transport"/>
    <property type="evidence" value="ECO:0007669"/>
    <property type="project" value="InterPro"/>
</dbReference>
<dbReference type="Proteomes" id="UP000319818">
    <property type="component" value="Unassembled WGS sequence"/>
</dbReference>
<evidence type="ECO:0000256" key="2">
    <source>
        <dbReference type="ARBA" id="ARBA00007069"/>
    </source>
</evidence>
<dbReference type="EMBL" id="VFPH01000001">
    <property type="protein sequence ID" value="TQM45031.1"/>
    <property type="molecule type" value="Genomic_DNA"/>
</dbReference>
<dbReference type="GO" id="GO:0005886">
    <property type="term" value="C:plasma membrane"/>
    <property type="evidence" value="ECO:0007669"/>
    <property type="project" value="UniProtKB-SubCell"/>
</dbReference>
<protein>
    <submittedName>
        <fullName evidence="10">Putative spermidine/putrescine transport system permease protein</fullName>
    </submittedName>
</protein>
<feature type="domain" description="ABC transmembrane type-1" evidence="9">
    <location>
        <begin position="66"/>
        <end position="272"/>
    </location>
</feature>
<dbReference type="CDD" id="cd06261">
    <property type="entry name" value="TM_PBP2"/>
    <property type="match status" value="1"/>
</dbReference>
<dbReference type="OrthoDB" id="9808619at2"/>
<name>A0A543GG44_9PSEU</name>
<feature type="transmembrane region" description="Helical" evidence="8">
    <location>
        <begin position="70"/>
        <end position="91"/>
    </location>
</feature>
<keyword evidence="5 8" id="KW-0812">Transmembrane</keyword>
<evidence type="ECO:0000256" key="7">
    <source>
        <dbReference type="ARBA" id="ARBA00023136"/>
    </source>
</evidence>
<evidence type="ECO:0000256" key="8">
    <source>
        <dbReference type="RuleBase" id="RU363032"/>
    </source>
</evidence>
<accession>A0A543GG44</accession>
<dbReference type="PROSITE" id="PS50928">
    <property type="entry name" value="ABC_TM1"/>
    <property type="match status" value="1"/>
</dbReference>
<keyword evidence="7 8" id="KW-0472">Membrane</keyword>
<dbReference type="AlphaFoldDB" id="A0A543GG44"/>
<dbReference type="Pfam" id="PF00528">
    <property type="entry name" value="BPD_transp_1"/>
    <property type="match status" value="1"/>
</dbReference>
<dbReference type="RefSeq" id="WP_142100325.1">
    <property type="nucleotide sequence ID" value="NZ_VFPH01000001.1"/>
</dbReference>
<reference evidence="10 11" key="1">
    <citation type="submission" date="2019-06" db="EMBL/GenBank/DDBJ databases">
        <title>Sequencing the genomes of 1000 actinobacteria strains.</title>
        <authorList>
            <person name="Klenk H.-P."/>
        </authorList>
    </citation>
    <scope>NUCLEOTIDE SEQUENCE [LARGE SCALE GENOMIC DNA]</scope>
    <source>
        <strain evidence="10 11">DSM 45511</strain>
    </source>
</reference>
<dbReference type="Gene3D" id="1.10.3720.10">
    <property type="entry name" value="MetI-like"/>
    <property type="match status" value="1"/>
</dbReference>
<comment type="subcellular location">
    <subcellularLocation>
        <location evidence="1 8">Cell membrane</location>
        <topology evidence="1 8">Multi-pass membrane protein</topology>
    </subcellularLocation>
</comment>
<evidence type="ECO:0000256" key="6">
    <source>
        <dbReference type="ARBA" id="ARBA00022989"/>
    </source>
</evidence>
<evidence type="ECO:0000313" key="11">
    <source>
        <dbReference type="Proteomes" id="UP000319818"/>
    </source>
</evidence>
<dbReference type="InterPro" id="IPR000515">
    <property type="entry name" value="MetI-like"/>
</dbReference>
<evidence type="ECO:0000256" key="3">
    <source>
        <dbReference type="ARBA" id="ARBA00022448"/>
    </source>
</evidence>